<keyword evidence="9" id="KW-0357">Heparan sulfate</keyword>
<feature type="signal peptide" evidence="13">
    <location>
        <begin position="1"/>
        <end position="25"/>
    </location>
</feature>
<evidence type="ECO:0000256" key="6">
    <source>
        <dbReference type="ARBA" id="ARBA00023136"/>
    </source>
</evidence>
<evidence type="ECO:0000256" key="7">
    <source>
        <dbReference type="ARBA" id="ARBA00023157"/>
    </source>
</evidence>
<dbReference type="GO" id="GO:0009986">
    <property type="term" value="C:cell surface"/>
    <property type="evidence" value="ECO:0007669"/>
    <property type="project" value="TreeGrafter"/>
</dbReference>
<proteinExistence type="inferred from homology"/>
<dbReference type="PROSITE" id="PS51162">
    <property type="entry name" value="THYROGLOBULIN_1_2"/>
    <property type="match status" value="1"/>
</dbReference>
<accession>A0A8J4SLH2</accession>
<evidence type="ECO:0000256" key="11">
    <source>
        <dbReference type="SAM" id="MobiDB-lite"/>
    </source>
</evidence>
<comment type="caution">
    <text evidence="10">Lacks conserved residue(s) required for the propagation of feature annotation.</text>
</comment>
<dbReference type="EMBL" id="LUCH01005612">
    <property type="protein sequence ID" value="KAF5397920.1"/>
    <property type="molecule type" value="Genomic_DNA"/>
</dbReference>
<dbReference type="Pfam" id="PF00086">
    <property type="entry name" value="Thyroglobulin_1"/>
    <property type="match status" value="1"/>
</dbReference>
<dbReference type="PANTHER" id="PTHR10915:SF1">
    <property type="entry name" value="SYNDECAN"/>
    <property type="match status" value="1"/>
</dbReference>
<keyword evidence="6 12" id="KW-0472">Membrane</keyword>
<evidence type="ECO:0000256" key="10">
    <source>
        <dbReference type="PROSITE-ProRule" id="PRU00500"/>
    </source>
</evidence>
<feature type="chain" id="PRO_5035274245" evidence="13">
    <location>
        <begin position="26"/>
        <end position="465"/>
    </location>
</feature>
<evidence type="ECO:0000313" key="15">
    <source>
        <dbReference type="EMBL" id="KAF5397920.1"/>
    </source>
</evidence>
<evidence type="ECO:0000256" key="13">
    <source>
        <dbReference type="SAM" id="SignalP"/>
    </source>
</evidence>
<keyword evidence="3 12" id="KW-0812">Transmembrane</keyword>
<dbReference type="InterPro" id="IPR001050">
    <property type="entry name" value="Syndecan"/>
</dbReference>
<keyword evidence="4" id="KW-0654">Proteoglycan</keyword>
<feature type="region of interest" description="Disordered" evidence="11">
    <location>
        <begin position="333"/>
        <end position="365"/>
    </location>
</feature>
<evidence type="ECO:0000313" key="16">
    <source>
        <dbReference type="Proteomes" id="UP000748531"/>
    </source>
</evidence>
<comment type="subcellular location">
    <subcellularLocation>
        <location evidence="1">Membrane</location>
        <topology evidence="1">Single-pass type I membrane protein</topology>
    </subcellularLocation>
</comment>
<dbReference type="SMART" id="SM00211">
    <property type="entry name" value="TY"/>
    <property type="match status" value="1"/>
</dbReference>
<evidence type="ECO:0000256" key="9">
    <source>
        <dbReference type="ARBA" id="ARBA00023207"/>
    </source>
</evidence>
<dbReference type="Gene3D" id="4.10.800.10">
    <property type="entry name" value="Thyroglobulin type-1"/>
    <property type="match status" value="1"/>
</dbReference>
<dbReference type="InterPro" id="IPR027789">
    <property type="entry name" value="Syndecan/Neurexin_dom"/>
</dbReference>
<dbReference type="SUPFAM" id="SSF57610">
    <property type="entry name" value="Thyroglobulin type-1 domain"/>
    <property type="match status" value="1"/>
</dbReference>
<evidence type="ECO:0000256" key="5">
    <source>
        <dbReference type="ARBA" id="ARBA00022989"/>
    </source>
</evidence>
<feature type="transmembrane region" description="Helical" evidence="12">
    <location>
        <begin position="407"/>
        <end position="430"/>
    </location>
</feature>
<keyword evidence="5 12" id="KW-1133">Transmembrane helix</keyword>
<dbReference type="OrthoDB" id="10044468at2759"/>
<feature type="compositionally biased region" description="Polar residues" evidence="11">
    <location>
        <begin position="302"/>
        <end position="312"/>
    </location>
</feature>
<dbReference type="GO" id="GO:0016020">
    <property type="term" value="C:membrane"/>
    <property type="evidence" value="ECO:0007669"/>
    <property type="project" value="UniProtKB-SubCell"/>
</dbReference>
<protein>
    <submittedName>
        <fullName evidence="15">Syndecan</fullName>
    </submittedName>
</protein>
<keyword evidence="13" id="KW-0732">Signal</keyword>
<evidence type="ECO:0000259" key="14">
    <source>
        <dbReference type="PROSITE" id="PS51162"/>
    </source>
</evidence>
<name>A0A8J4SLH2_9TREM</name>
<feature type="compositionally biased region" description="Basic and acidic residues" evidence="11">
    <location>
        <begin position="348"/>
        <end position="358"/>
    </location>
</feature>
<feature type="domain" description="Thyroglobulin type-1" evidence="14">
    <location>
        <begin position="40"/>
        <end position="128"/>
    </location>
</feature>
<feature type="region of interest" description="Disordered" evidence="11">
    <location>
        <begin position="297"/>
        <end position="317"/>
    </location>
</feature>
<dbReference type="InterPro" id="IPR000716">
    <property type="entry name" value="Thyroglobulin_1"/>
</dbReference>
<dbReference type="Pfam" id="PF01034">
    <property type="entry name" value="Syndecan"/>
    <property type="match status" value="1"/>
</dbReference>
<dbReference type="Proteomes" id="UP000748531">
    <property type="component" value="Unassembled WGS sequence"/>
</dbReference>
<dbReference type="PANTHER" id="PTHR10915">
    <property type="entry name" value="SYNDECAN"/>
    <property type="match status" value="1"/>
</dbReference>
<keyword evidence="16" id="KW-1185">Reference proteome</keyword>
<evidence type="ECO:0000256" key="2">
    <source>
        <dbReference type="ARBA" id="ARBA00005343"/>
    </source>
</evidence>
<keyword evidence="7" id="KW-1015">Disulfide bond</keyword>
<sequence length="465" mass="51362">MRYVHGPSMFSLLLCSLSLKVLVDAQARLILPIQGNHLGEVSCHAISQSAWSKAGQANISSTVRIREESSVIHSNDGIVIPYRPQCRLDKPELFEARQCYERDCFCVNVTTGVPLHGTHASPSDVGDCSTAVYSILLAIRVPVYPWRNQFQTAIDDLHANDATLLTAEQDFKMRARIRSGLEQIFKSTLGFQRIAHVRRLIAVPKTPKPPRVVTVSTVVAPALEKTSSAGIIYYRVQLVSTGHSSVDALQDLIQNRLHEGYLPEVGSVDPDVSRVELVQAKVDDPSVLNMSEEQDVPVIGNQPEQRQLTSGPHPSVPVHVDVKETVASKTILVRSSEPDPFGPTPVRSPEERIERESRQLSGNAGNDLDSHLTDVFVVPPIQDGFSSLQQPWPVRSSREHLLRQPGVIAGIVGSVAIVLLLLILLILFCIHRLRKKDEGSYALDEPKKTPAMNSYQRAPAREFYA</sequence>
<evidence type="ECO:0000256" key="4">
    <source>
        <dbReference type="ARBA" id="ARBA00022974"/>
    </source>
</evidence>
<keyword evidence="8" id="KW-0325">Glycoprotein</keyword>
<evidence type="ECO:0000256" key="1">
    <source>
        <dbReference type="ARBA" id="ARBA00004479"/>
    </source>
</evidence>
<evidence type="ECO:0000256" key="8">
    <source>
        <dbReference type="ARBA" id="ARBA00023180"/>
    </source>
</evidence>
<comment type="caution">
    <text evidence="15">The sequence shown here is derived from an EMBL/GenBank/DDBJ whole genome shotgun (WGS) entry which is preliminary data.</text>
</comment>
<reference evidence="15" key="1">
    <citation type="submission" date="2019-05" db="EMBL/GenBank/DDBJ databases">
        <title>Annotation for the trematode Paragonimus heterotremus.</title>
        <authorList>
            <person name="Choi Y.-J."/>
        </authorList>
    </citation>
    <scope>NUCLEOTIDE SEQUENCE</scope>
    <source>
        <strain evidence="15">LC</strain>
    </source>
</reference>
<dbReference type="InterPro" id="IPR036857">
    <property type="entry name" value="Thyroglobulin_1_sf"/>
</dbReference>
<gene>
    <name evidence="15" type="ORF">PHET_08727</name>
</gene>
<dbReference type="GO" id="GO:0016477">
    <property type="term" value="P:cell migration"/>
    <property type="evidence" value="ECO:0007669"/>
    <property type="project" value="TreeGrafter"/>
</dbReference>
<evidence type="ECO:0000256" key="12">
    <source>
        <dbReference type="SAM" id="Phobius"/>
    </source>
</evidence>
<evidence type="ECO:0000256" key="3">
    <source>
        <dbReference type="ARBA" id="ARBA00022692"/>
    </source>
</evidence>
<comment type="similarity">
    <text evidence="2">Belongs to the syndecan proteoglycan family.</text>
</comment>
<dbReference type="AlphaFoldDB" id="A0A8J4SLH2"/>
<organism evidence="15 16">
    <name type="scientific">Paragonimus heterotremus</name>
    <dbReference type="NCBI Taxonomy" id="100268"/>
    <lineage>
        <taxon>Eukaryota</taxon>
        <taxon>Metazoa</taxon>
        <taxon>Spiralia</taxon>
        <taxon>Lophotrochozoa</taxon>
        <taxon>Platyhelminthes</taxon>
        <taxon>Trematoda</taxon>
        <taxon>Digenea</taxon>
        <taxon>Plagiorchiida</taxon>
        <taxon>Troglotremata</taxon>
        <taxon>Troglotrematidae</taxon>
        <taxon>Paragonimus</taxon>
    </lineage>
</organism>